<dbReference type="AlphaFoldDB" id="A0A915IR20"/>
<evidence type="ECO:0000313" key="1">
    <source>
        <dbReference type="Proteomes" id="UP000887565"/>
    </source>
</evidence>
<organism evidence="1 2">
    <name type="scientific">Romanomermis culicivorax</name>
    <name type="common">Nematode worm</name>
    <dbReference type="NCBI Taxonomy" id="13658"/>
    <lineage>
        <taxon>Eukaryota</taxon>
        <taxon>Metazoa</taxon>
        <taxon>Ecdysozoa</taxon>
        <taxon>Nematoda</taxon>
        <taxon>Enoplea</taxon>
        <taxon>Dorylaimia</taxon>
        <taxon>Mermithida</taxon>
        <taxon>Mermithoidea</taxon>
        <taxon>Mermithidae</taxon>
        <taxon>Romanomermis</taxon>
    </lineage>
</organism>
<sequence length="72" mass="8057">MMAIELVDSLLVRWFDIRICAKVLKIKISDKFSDLVLRPCHTSPRGTTWRRAVACHTSGAVPLGGLPYFAAR</sequence>
<protein>
    <submittedName>
        <fullName evidence="2">Uncharacterized protein</fullName>
    </submittedName>
</protein>
<dbReference type="WBParaSite" id="nRc.2.0.1.t16315-RA">
    <property type="protein sequence ID" value="nRc.2.0.1.t16315-RA"/>
    <property type="gene ID" value="nRc.2.0.1.g16315"/>
</dbReference>
<name>A0A915IR20_ROMCU</name>
<evidence type="ECO:0000313" key="2">
    <source>
        <dbReference type="WBParaSite" id="nRc.2.0.1.t16315-RA"/>
    </source>
</evidence>
<keyword evidence="1" id="KW-1185">Reference proteome</keyword>
<dbReference type="Proteomes" id="UP000887565">
    <property type="component" value="Unplaced"/>
</dbReference>
<proteinExistence type="predicted"/>
<reference evidence="2" key="1">
    <citation type="submission" date="2022-11" db="UniProtKB">
        <authorList>
            <consortium name="WormBaseParasite"/>
        </authorList>
    </citation>
    <scope>IDENTIFICATION</scope>
</reference>
<accession>A0A915IR20</accession>